<evidence type="ECO:0000313" key="10">
    <source>
        <dbReference type="EMBL" id="NEW46532.1"/>
    </source>
</evidence>
<dbReference type="InterPro" id="IPR011009">
    <property type="entry name" value="Kinase-like_dom_sf"/>
</dbReference>
<keyword evidence="8" id="KW-0812">Transmembrane</keyword>
<dbReference type="Gene3D" id="1.10.510.10">
    <property type="entry name" value="Transferase(Phosphotransferase) domain 1"/>
    <property type="match status" value="1"/>
</dbReference>
<keyword evidence="5 10" id="KW-0418">Kinase</keyword>
<dbReference type="Gene3D" id="3.30.200.20">
    <property type="entry name" value="Phosphorylase Kinase, domain 1"/>
    <property type="match status" value="1"/>
</dbReference>
<evidence type="ECO:0000256" key="2">
    <source>
        <dbReference type="ARBA" id="ARBA00022527"/>
    </source>
</evidence>
<name>A0A6P1DDQ3_9NOCA</name>
<dbReference type="PANTHER" id="PTHR43289">
    <property type="entry name" value="MITOGEN-ACTIVATED PROTEIN KINASE KINASE KINASE 20-RELATED"/>
    <property type="match status" value="1"/>
</dbReference>
<keyword evidence="2 10" id="KW-0723">Serine/threonine-protein kinase</keyword>
<dbReference type="Proteomes" id="UP000468928">
    <property type="component" value="Unassembled WGS sequence"/>
</dbReference>
<dbReference type="SMART" id="SM00220">
    <property type="entry name" value="S_TKc"/>
    <property type="match status" value="1"/>
</dbReference>
<evidence type="ECO:0000256" key="1">
    <source>
        <dbReference type="ARBA" id="ARBA00012513"/>
    </source>
</evidence>
<protein>
    <recommendedName>
        <fullName evidence="1">non-specific serine/threonine protein kinase</fullName>
        <ecNumber evidence="1">2.7.11.1</ecNumber>
    </recommendedName>
</protein>
<dbReference type="PROSITE" id="PS00108">
    <property type="entry name" value="PROTEIN_KINASE_ST"/>
    <property type="match status" value="1"/>
</dbReference>
<dbReference type="GO" id="GO:0004674">
    <property type="term" value="F:protein serine/threonine kinase activity"/>
    <property type="evidence" value="ECO:0007669"/>
    <property type="project" value="UniProtKB-KW"/>
</dbReference>
<dbReference type="InterPro" id="IPR008271">
    <property type="entry name" value="Ser/Thr_kinase_AS"/>
</dbReference>
<keyword evidence="6" id="KW-0067">ATP-binding</keyword>
<dbReference type="CDD" id="cd14014">
    <property type="entry name" value="STKc_PknB_like"/>
    <property type="match status" value="1"/>
</dbReference>
<reference evidence="10 11" key="1">
    <citation type="submission" date="2020-01" db="EMBL/GenBank/DDBJ databases">
        <title>Genetics and antimicrobial susceptibilities of Nocardia species isolated from the soil; a comparison with species isolated from humans.</title>
        <authorList>
            <person name="Carrasco G."/>
            <person name="Monzon S."/>
            <person name="Sansegundo M."/>
            <person name="Garcia E."/>
            <person name="Garrido N."/>
            <person name="Medina M.J."/>
            <person name="Villalon P."/>
            <person name="Ramirez-Arocha A.C."/>
            <person name="Jimenez P."/>
            <person name="Cuesta I."/>
            <person name="Valdezate S."/>
        </authorList>
    </citation>
    <scope>NUCLEOTIDE SEQUENCE [LARGE SCALE GENOMIC DNA]</scope>
    <source>
        <strain evidence="10 11">CNM20110639</strain>
    </source>
</reference>
<evidence type="ECO:0000256" key="6">
    <source>
        <dbReference type="ARBA" id="ARBA00022840"/>
    </source>
</evidence>
<comment type="caution">
    <text evidence="10">The sequence shown here is derived from an EMBL/GenBank/DDBJ whole genome shotgun (WGS) entry which is preliminary data.</text>
</comment>
<dbReference type="PROSITE" id="PS50011">
    <property type="entry name" value="PROTEIN_KINASE_DOM"/>
    <property type="match status" value="1"/>
</dbReference>
<keyword evidence="8" id="KW-0472">Membrane</keyword>
<evidence type="ECO:0000256" key="5">
    <source>
        <dbReference type="ARBA" id="ARBA00022777"/>
    </source>
</evidence>
<accession>A0A6P1DDQ3</accession>
<evidence type="ECO:0000256" key="8">
    <source>
        <dbReference type="SAM" id="Phobius"/>
    </source>
</evidence>
<feature type="coiled-coil region" evidence="7">
    <location>
        <begin position="308"/>
        <end position="335"/>
    </location>
</feature>
<organism evidence="10 11">
    <name type="scientific">Nocardia cyriacigeorgica</name>
    <dbReference type="NCBI Taxonomy" id="135487"/>
    <lineage>
        <taxon>Bacteria</taxon>
        <taxon>Bacillati</taxon>
        <taxon>Actinomycetota</taxon>
        <taxon>Actinomycetes</taxon>
        <taxon>Mycobacteriales</taxon>
        <taxon>Nocardiaceae</taxon>
        <taxon>Nocardia</taxon>
    </lineage>
</organism>
<proteinExistence type="predicted"/>
<feature type="transmembrane region" description="Helical" evidence="8">
    <location>
        <begin position="280"/>
        <end position="304"/>
    </location>
</feature>
<keyword evidence="8" id="KW-1133">Transmembrane helix</keyword>
<gene>
    <name evidence="10" type="ORF">GV789_19065</name>
</gene>
<evidence type="ECO:0000256" key="7">
    <source>
        <dbReference type="SAM" id="Coils"/>
    </source>
</evidence>
<dbReference type="PANTHER" id="PTHR43289:SF6">
    <property type="entry name" value="SERINE_THREONINE-PROTEIN KINASE NEKL-3"/>
    <property type="match status" value="1"/>
</dbReference>
<dbReference type="GO" id="GO:0005524">
    <property type="term" value="F:ATP binding"/>
    <property type="evidence" value="ECO:0007669"/>
    <property type="project" value="UniProtKB-KW"/>
</dbReference>
<evidence type="ECO:0000256" key="3">
    <source>
        <dbReference type="ARBA" id="ARBA00022679"/>
    </source>
</evidence>
<dbReference type="EMBL" id="JAAGUZ010000053">
    <property type="protein sequence ID" value="NEW46532.1"/>
    <property type="molecule type" value="Genomic_DNA"/>
</dbReference>
<dbReference type="Pfam" id="PF00069">
    <property type="entry name" value="Pkinase"/>
    <property type="match status" value="1"/>
</dbReference>
<dbReference type="EC" id="2.7.11.1" evidence="1"/>
<feature type="domain" description="Protein kinase" evidence="9">
    <location>
        <begin position="1"/>
        <end position="253"/>
    </location>
</feature>
<keyword evidence="7" id="KW-0175">Coiled coil</keyword>
<evidence type="ECO:0000259" key="9">
    <source>
        <dbReference type="PROSITE" id="PS50011"/>
    </source>
</evidence>
<dbReference type="AlphaFoldDB" id="A0A6P1DDQ3"/>
<keyword evidence="4" id="KW-0547">Nucleotide-binding</keyword>
<dbReference type="InterPro" id="IPR000719">
    <property type="entry name" value="Prot_kinase_dom"/>
</dbReference>
<evidence type="ECO:0000256" key="4">
    <source>
        <dbReference type="ARBA" id="ARBA00022741"/>
    </source>
</evidence>
<dbReference type="SUPFAM" id="SSF56112">
    <property type="entry name" value="Protein kinase-like (PK-like)"/>
    <property type="match status" value="1"/>
</dbReference>
<keyword evidence="3" id="KW-0808">Transferase</keyword>
<sequence>MGEVYLARDRDLPRPVALKLLSRALTNDAEVRERFRREADTAARLSHPDIVAVHARGEQDGQLWIAMEYVDGTDVGAVLGEGPLPPAHAVRVVTMTARALDHAHRAGVLHRDVKPANILLARGAQERVLLADFGIAKALDESVGLTRTGEVLASLRYAAPEQFDTDAVVDHRTDVYALGATLFHMLTGTAPYPGTNSAQLIHANLNLPIPAPTSRNPALPPGFDAVIARAMAKDRANRFGSCGELAAAANEALSGAPMPYPAFAPTAAPSPGSNTKGRQIALISAAVVVLVLVLGGAGAAVAIAMRNSAAADQQAQKQETERQQVEDTREAARQAACDFTRVMTNYDYRDLDGYLRSVDAGSTAPFRTEFDSAFPGLRDVMSASRTISTGSAIQCFHKSGNADRAEVTVIANQAITNGTTPTPRNQQISFVMTMVHLDGRWLCSEMNQSK</sequence>
<evidence type="ECO:0000313" key="11">
    <source>
        <dbReference type="Proteomes" id="UP000468928"/>
    </source>
</evidence>